<keyword evidence="1" id="KW-0175">Coiled coil</keyword>
<dbReference type="EMBL" id="RHHN01000064">
    <property type="protein sequence ID" value="RNB51435.1"/>
    <property type="molecule type" value="Genomic_DNA"/>
</dbReference>
<reference evidence="2 3" key="1">
    <citation type="submission" date="2018-10" db="EMBL/GenBank/DDBJ databases">
        <title>Phylogenomics of Brevibacillus.</title>
        <authorList>
            <person name="Dunlap C."/>
        </authorList>
    </citation>
    <scope>NUCLEOTIDE SEQUENCE [LARGE SCALE GENOMIC DNA]</scope>
    <source>
        <strain evidence="2 3">NRRL NRS 1219</strain>
    </source>
</reference>
<dbReference type="Proteomes" id="UP000276178">
    <property type="component" value="Unassembled WGS sequence"/>
</dbReference>
<gene>
    <name evidence="2" type="ORF">EB820_19800</name>
</gene>
<evidence type="ECO:0000313" key="2">
    <source>
        <dbReference type="EMBL" id="RNB51435.1"/>
    </source>
</evidence>
<sequence>MQSSLEVRKDLNEQLQAFKKEVERFINLDIEDEQVLKQVLQRLIHQIEVFEGGKIKIHYNLSHPLPSN</sequence>
<evidence type="ECO:0000256" key="1">
    <source>
        <dbReference type="SAM" id="Coils"/>
    </source>
</evidence>
<protein>
    <submittedName>
        <fullName evidence="2">Uncharacterized protein</fullName>
    </submittedName>
</protein>
<evidence type="ECO:0000313" key="3">
    <source>
        <dbReference type="Proteomes" id="UP000276178"/>
    </source>
</evidence>
<organism evidence="2 3">
    <name type="scientific">Brevibacillus agri</name>
    <dbReference type="NCBI Taxonomy" id="51101"/>
    <lineage>
        <taxon>Bacteria</taxon>
        <taxon>Bacillati</taxon>
        <taxon>Bacillota</taxon>
        <taxon>Bacilli</taxon>
        <taxon>Bacillales</taxon>
        <taxon>Paenibacillaceae</taxon>
        <taxon>Brevibacillus</taxon>
    </lineage>
</organism>
<comment type="caution">
    <text evidence="2">The sequence shown here is derived from an EMBL/GenBank/DDBJ whole genome shotgun (WGS) entry which is preliminary data.</text>
</comment>
<name>A0A3M8ALV4_9BACL</name>
<dbReference type="AlphaFoldDB" id="A0A3M8ALV4"/>
<proteinExistence type="predicted"/>
<feature type="coiled-coil region" evidence="1">
    <location>
        <begin position="1"/>
        <end position="28"/>
    </location>
</feature>
<dbReference type="OrthoDB" id="9797501at2"/>
<accession>A0A3M8ALV4</accession>